<dbReference type="InterPro" id="IPR027806">
    <property type="entry name" value="HARBI1_dom"/>
</dbReference>
<dbReference type="GO" id="GO:0004518">
    <property type="term" value="F:nuclease activity"/>
    <property type="evidence" value="ECO:0007669"/>
    <property type="project" value="UniProtKB-KW"/>
</dbReference>
<feature type="domain" description="DDE Tnp4" evidence="8">
    <location>
        <begin position="5"/>
        <end position="81"/>
    </location>
</feature>
<evidence type="ECO:0000259" key="8">
    <source>
        <dbReference type="Pfam" id="PF13359"/>
    </source>
</evidence>
<dbReference type="InterPro" id="IPR045249">
    <property type="entry name" value="HARBI1-like"/>
</dbReference>
<keyword evidence="4" id="KW-0540">Nuclease</keyword>
<keyword evidence="7" id="KW-0539">Nucleus</keyword>
<keyword evidence="6" id="KW-0378">Hydrolase</keyword>
<proteinExistence type="inferred from homology"/>
<dbReference type="GO" id="GO:0005634">
    <property type="term" value="C:nucleus"/>
    <property type="evidence" value="ECO:0007669"/>
    <property type="project" value="UniProtKB-SubCell"/>
</dbReference>
<evidence type="ECO:0000256" key="1">
    <source>
        <dbReference type="ARBA" id="ARBA00001968"/>
    </source>
</evidence>
<evidence type="ECO:0000256" key="3">
    <source>
        <dbReference type="ARBA" id="ARBA00006958"/>
    </source>
</evidence>
<name>A0A8D9AJR4_9HEMI</name>
<dbReference type="EMBL" id="HBUF01574487">
    <property type="protein sequence ID" value="CAG6767795.1"/>
    <property type="molecule type" value="Transcribed_RNA"/>
</dbReference>
<evidence type="ECO:0000256" key="6">
    <source>
        <dbReference type="ARBA" id="ARBA00022801"/>
    </source>
</evidence>
<evidence type="ECO:0000256" key="5">
    <source>
        <dbReference type="ARBA" id="ARBA00022723"/>
    </source>
</evidence>
<dbReference type="PANTHER" id="PTHR22930">
    <property type="match status" value="1"/>
</dbReference>
<comment type="similarity">
    <text evidence="3">Belongs to the HARBI1 family.</text>
</comment>
<evidence type="ECO:0000256" key="4">
    <source>
        <dbReference type="ARBA" id="ARBA00022722"/>
    </source>
</evidence>
<protein>
    <recommendedName>
        <fullName evidence="8">DDE Tnp4 domain-containing protein</fullName>
    </recommendedName>
</protein>
<evidence type="ECO:0000256" key="2">
    <source>
        <dbReference type="ARBA" id="ARBA00004123"/>
    </source>
</evidence>
<dbReference type="EMBL" id="HBUF01574486">
    <property type="protein sequence ID" value="CAG6767793.1"/>
    <property type="molecule type" value="Transcribed_RNA"/>
</dbReference>
<dbReference type="GO" id="GO:0016787">
    <property type="term" value="F:hydrolase activity"/>
    <property type="evidence" value="ECO:0007669"/>
    <property type="project" value="UniProtKB-KW"/>
</dbReference>
<dbReference type="GO" id="GO:0046872">
    <property type="term" value="F:metal ion binding"/>
    <property type="evidence" value="ECO:0007669"/>
    <property type="project" value="UniProtKB-KW"/>
</dbReference>
<comment type="subcellular location">
    <subcellularLocation>
        <location evidence="2">Nucleus</location>
    </subcellularLocation>
</comment>
<reference evidence="9" key="1">
    <citation type="submission" date="2021-05" db="EMBL/GenBank/DDBJ databases">
        <authorList>
            <person name="Alioto T."/>
            <person name="Alioto T."/>
            <person name="Gomez Garrido J."/>
        </authorList>
    </citation>
    <scope>NUCLEOTIDE SEQUENCE</scope>
</reference>
<organism evidence="9">
    <name type="scientific">Cacopsylla melanoneura</name>
    <dbReference type="NCBI Taxonomy" id="428564"/>
    <lineage>
        <taxon>Eukaryota</taxon>
        <taxon>Metazoa</taxon>
        <taxon>Ecdysozoa</taxon>
        <taxon>Arthropoda</taxon>
        <taxon>Hexapoda</taxon>
        <taxon>Insecta</taxon>
        <taxon>Pterygota</taxon>
        <taxon>Neoptera</taxon>
        <taxon>Paraneoptera</taxon>
        <taxon>Hemiptera</taxon>
        <taxon>Sternorrhyncha</taxon>
        <taxon>Psylloidea</taxon>
        <taxon>Psyllidae</taxon>
        <taxon>Psyllinae</taxon>
        <taxon>Cacopsylla</taxon>
    </lineage>
</organism>
<evidence type="ECO:0000256" key="7">
    <source>
        <dbReference type="ARBA" id="ARBA00023242"/>
    </source>
</evidence>
<dbReference type="PANTHER" id="PTHR22930:SF250">
    <property type="entry name" value="NUCLEASE HARBI1-LIKE PROTEIN"/>
    <property type="match status" value="1"/>
</dbReference>
<evidence type="ECO:0000313" key="9">
    <source>
        <dbReference type="EMBL" id="CAG6767793.1"/>
    </source>
</evidence>
<dbReference type="Pfam" id="PF13359">
    <property type="entry name" value="DDE_Tnp_4"/>
    <property type="match status" value="1"/>
</dbReference>
<sequence>MDNFVLLADSGYGIEPSLMTPYRTPMENDEIAFNNLLKKERVIIERCFGQVKRRFPILQYMVRVKLDRVPRIIVCCFILHNIAKYLQDEEFLESEEVYFNEPNIEENILSETDLKILGERKRRQLSQVISRQQL</sequence>
<dbReference type="AlphaFoldDB" id="A0A8D9AJR4"/>
<accession>A0A8D9AJR4</accession>
<keyword evidence="5" id="KW-0479">Metal-binding</keyword>
<comment type="cofactor">
    <cofactor evidence="1">
        <name>a divalent metal cation</name>
        <dbReference type="ChEBI" id="CHEBI:60240"/>
    </cofactor>
</comment>